<dbReference type="PANTHER" id="PTHR30336">
    <property type="entry name" value="INNER MEMBRANE PROTEIN, PROBABLE PERMEASE"/>
    <property type="match status" value="1"/>
</dbReference>
<name>A0ABN2T2G0_9ACTN</name>
<gene>
    <name evidence="2" type="ORF">GCM10009799_25410</name>
</gene>
<dbReference type="RefSeq" id="WP_344162416.1">
    <property type="nucleotide sequence ID" value="NZ_BAAAPC010000009.1"/>
</dbReference>
<dbReference type="CDD" id="cd06259">
    <property type="entry name" value="YdcF-like"/>
    <property type="match status" value="1"/>
</dbReference>
<dbReference type="InterPro" id="IPR051599">
    <property type="entry name" value="Cell_Envelope_Assoc"/>
</dbReference>
<evidence type="ECO:0000313" key="2">
    <source>
        <dbReference type="EMBL" id="GAA1997297.1"/>
    </source>
</evidence>
<proteinExistence type="predicted"/>
<reference evidence="2 3" key="1">
    <citation type="journal article" date="2019" name="Int. J. Syst. Evol. Microbiol.">
        <title>The Global Catalogue of Microorganisms (GCM) 10K type strain sequencing project: providing services to taxonomists for standard genome sequencing and annotation.</title>
        <authorList>
            <consortium name="The Broad Institute Genomics Platform"/>
            <consortium name="The Broad Institute Genome Sequencing Center for Infectious Disease"/>
            <person name="Wu L."/>
            <person name="Ma J."/>
        </authorList>
    </citation>
    <scope>NUCLEOTIDE SEQUENCE [LARGE SCALE GENOMIC DNA]</scope>
    <source>
        <strain evidence="2 3">JCM 15313</strain>
    </source>
</reference>
<dbReference type="Pfam" id="PF02698">
    <property type="entry name" value="DUF218"/>
    <property type="match status" value="1"/>
</dbReference>
<organism evidence="2 3">
    <name type="scientific">Nocardiopsis rhodophaea</name>
    <dbReference type="NCBI Taxonomy" id="280238"/>
    <lineage>
        <taxon>Bacteria</taxon>
        <taxon>Bacillati</taxon>
        <taxon>Actinomycetota</taxon>
        <taxon>Actinomycetes</taxon>
        <taxon>Streptosporangiales</taxon>
        <taxon>Nocardiopsidaceae</taxon>
        <taxon>Nocardiopsis</taxon>
    </lineage>
</organism>
<keyword evidence="3" id="KW-1185">Reference proteome</keyword>
<dbReference type="PANTHER" id="PTHR30336:SF20">
    <property type="entry name" value="DUF218 DOMAIN-CONTAINING PROTEIN"/>
    <property type="match status" value="1"/>
</dbReference>
<dbReference type="Proteomes" id="UP001501585">
    <property type="component" value="Unassembled WGS sequence"/>
</dbReference>
<dbReference type="InterPro" id="IPR014729">
    <property type="entry name" value="Rossmann-like_a/b/a_fold"/>
</dbReference>
<dbReference type="Gene3D" id="3.40.50.620">
    <property type="entry name" value="HUPs"/>
    <property type="match status" value="1"/>
</dbReference>
<sequence length="225" mass="24933">MPDHHPRVLKAQERSDAKLIWDYHQMGHTLWPCCAAVVFGCHDIGVAEHAARLYEAGMFPVMVMTGASSPTTAEKFPEGEAVAYRRRAIELGVPAEAILTEERATNTGQNVEFSRQVLEENDRQASSLMLVTMPYMERRAYATCRKSWPEVEVVCSSQPVGFDEYVRGGDEASVVEMIVGDMQRVIEYPIHGFAIAQDVPDAVLGAYERLVKAGFDARLLAASRG</sequence>
<evidence type="ECO:0000313" key="3">
    <source>
        <dbReference type="Proteomes" id="UP001501585"/>
    </source>
</evidence>
<dbReference type="EMBL" id="BAAAPC010000009">
    <property type="protein sequence ID" value="GAA1997297.1"/>
    <property type="molecule type" value="Genomic_DNA"/>
</dbReference>
<evidence type="ECO:0000259" key="1">
    <source>
        <dbReference type="Pfam" id="PF02698"/>
    </source>
</evidence>
<dbReference type="InterPro" id="IPR003848">
    <property type="entry name" value="DUF218"/>
</dbReference>
<accession>A0ABN2T2G0</accession>
<feature type="domain" description="DUF218" evidence="1">
    <location>
        <begin position="35"/>
        <end position="147"/>
    </location>
</feature>
<comment type="caution">
    <text evidence="2">The sequence shown here is derived from an EMBL/GenBank/DDBJ whole genome shotgun (WGS) entry which is preliminary data.</text>
</comment>
<protein>
    <submittedName>
        <fullName evidence="2">YdcF family protein</fullName>
    </submittedName>
</protein>